<dbReference type="GO" id="GO:0015677">
    <property type="term" value="P:copper ion import"/>
    <property type="evidence" value="ECO:0007669"/>
    <property type="project" value="TreeGrafter"/>
</dbReference>
<gene>
    <name evidence="3" type="ordered locus">Arcpr_0380</name>
</gene>
<dbReference type="GO" id="GO:0050661">
    <property type="term" value="F:NADP binding"/>
    <property type="evidence" value="ECO:0007669"/>
    <property type="project" value="InterPro"/>
</dbReference>
<dbReference type="InterPro" id="IPR010185">
    <property type="entry name" value="NpdG"/>
</dbReference>
<dbReference type="GO" id="GO:0016651">
    <property type="term" value="F:oxidoreductase activity, acting on NAD(P)H"/>
    <property type="evidence" value="ECO:0007669"/>
    <property type="project" value="InterPro"/>
</dbReference>
<dbReference type="PANTHER" id="PTHR14239">
    <property type="entry name" value="DUDULIN-RELATED"/>
    <property type="match status" value="1"/>
</dbReference>
<dbReference type="SUPFAM" id="SSF51735">
    <property type="entry name" value="NAD(P)-binding Rossmann-fold domains"/>
    <property type="match status" value="1"/>
</dbReference>
<dbReference type="RefSeq" id="WP_012939785.1">
    <property type="nucleotide sequence ID" value="NC_013741.1"/>
</dbReference>
<dbReference type="GO" id="GO:0006740">
    <property type="term" value="P:NADPH regeneration"/>
    <property type="evidence" value="ECO:0007669"/>
    <property type="project" value="InterPro"/>
</dbReference>
<dbReference type="Gene3D" id="3.40.50.720">
    <property type="entry name" value="NAD(P)-binding Rossmann-like Domain"/>
    <property type="match status" value="1"/>
</dbReference>
<dbReference type="Pfam" id="PF03807">
    <property type="entry name" value="F420_oxidored"/>
    <property type="match status" value="1"/>
</dbReference>
<dbReference type="HOGENOM" id="CLU_076368_1_1_2"/>
<dbReference type="InterPro" id="IPR028939">
    <property type="entry name" value="P5C_Rdtase_cat_N"/>
</dbReference>
<dbReference type="PANTHER" id="PTHR14239:SF0">
    <property type="entry name" value="F420-DEPENDENT NADP REDUCTASE"/>
    <property type="match status" value="1"/>
</dbReference>
<reference evidence="3 4" key="1">
    <citation type="journal article" date="2010" name="Stand. Genomic Sci.">
        <title>Complete genome sequence of Archaeoglobus profundus type strain (AV18).</title>
        <authorList>
            <person name="von Jan M."/>
            <person name="Lapidus A."/>
            <person name="Del Rio T.G."/>
            <person name="Copeland A."/>
            <person name="Tice H."/>
            <person name="Cheng J.F."/>
            <person name="Lucas S."/>
            <person name="Chen F."/>
            <person name="Nolan M."/>
            <person name="Goodwin L."/>
            <person name="Han C."/>
            <person name="Pitluck S."/>
            <person name="Liolios K."/>
            <person name="Ivanova N."/>
            <person name="Mavromatis K."/>
            <person name="Ovchinnikova G."/>
            <person name="Chertkov O."/>
            <person name="Pati A."/>
            <person name="Chen A."/>
            <person name="Palaniappan K."/>
            <person name="Land M."/>
            <person name="Hauser L."/>
            <person name="Chang Y.J."/>
            <person name="Jeffries C.D."/>
            <person name="Saunders E."/>
            <person name="Brettin T."/>
            <person name="Detter J.C."/>
            <person name="Chain P."/>
            <person name="Eichinger K."/>
            <person name="Huber H."/>
            <person name="Spring S."/>
            <person name="Rohde M."/>
            <person name="Goker M."/>
            <person name="Wirth R."/>
            <person name="Woyke T."/>
            <person name="Bristow J."/>
            <person name="Eisen J.A."/>
            <person name="Markowitz V."/>
            <person name="Hugenholtz P."/>
            <person name="Kyrpides N.C."/>
            <person name="Klenk H.P."/>
        </authorList>
    </citation>
    <scope>NUCLEOTIDE SEQUENCE [LARGE SCALE GENOMIC DNA]</scope>
    <source>
        <strain evidence="4">DSM 5631 / JCM 9629 / NBRC 100127 / Av18</strain>
    </source>
</reference>
<evidence type="ECO:0000313" key="4">
    <source>
        <dbReference type="Proteomes" id="UP000001901"/>
    </source>
</evidence>
<dbReference type="Proteomes" id="UP000001901">
    <property type="component" value="Chromosome"/>
</dbReference>
<dbReference type="KEGG" id="apo:Arcpr_0380"/>
<dbReference type="GeneID" id="8739036"/>
<evidence type="ECO:0000259" key="2">
    <source>
        <dbReference type="Pfam" id="PF03807"/>
    </source>
</evidence>
<evidence type="ECO:0000256" key="1">
    <source>
        <dbReference type="ARBA" id="ARBA00023002"/>
    </source>
</evidence>
<feature type="domain" description="Pyrroline-5-carboxylate reductase catalytic N-terminal" evidence="2">
    <location>
        <begin position="3"/>
        <end position="97"/>
    </location>
</feature>
<dbReference type="GO" id="GO:0070967">
    <property type="term" value="F:coenzyme F420 binding"/>
    <property type="evidence" value="ECO:0007669"/>
    <property type="project" value="InterPro"/>
</dbReference>
<dbReference type="GO" id="GO:0052851">
    <property type="term" value="F:ferric-chelate reductase (NADPH) activity"/>
    <property type="evidence" value="ECO:0007669"/>
    <property type="project" value="TreeGrafter"/>
</dbReference>
<name>D2RGM4_ARCPA</name>
<dbReference type="InterPro" id="IPR051267">
    <property type="entry name" value="STEAP_metalloreductase"/>
</dbReference>
<dbReference type="AlphaFoldDB" id="D2RGM4"/>
<keyword evidence="4" id="KW-1185">Reference proteome</keyword>
<dbReference type="GO" id="GO:0005886">
    <property type="term" value="C:plasma membrane"/>
    <property type="evidence" value="ECO:0007669"/>
    <property type="project" value="TreeGrafter"/>
</dbReference>
<protein>
    <submittedName>
        <fullName evidence="3">NADPH-dependent F420 reductase</fullName>
    </submittedName>
</protein>
<dbReference type="EMBL" id="CP001857">
    <property type="protein sequence ID" value="ADB57449.1"/>
    <property type="molecule type" value="Genomic_DNA"/>
</dbReference>
<sequence length="210" mass="22730">MIISIVGGTGNLGKGLAVRLALAGYKVVVGSRMVEKAEEKAKEYSKLCGCKIEGLSNDKAIDICDVAILTIPWKSALDFVKNYRDSLSKKIVISPIVPMVKEGEFVYKPLNGSMAESIAKILGNKVVSAFQNIPAKRFSNLNETPEFDVIVCGDNEEAKAVVMEIVNSIERLRALDGGPLSNSRIVESLTPFLINLASRNGLKELGVKFV</sequence>
<dbReference type="OrthoDB" id="8635at2157"/>
<dbReference type="eggNOG" id="arCOG00457">
    <property type="taxonomic scope" value="Archaea"/>
</dbReference>
<dbReference type="GO" id="GO:0008823">
    <property type="term" value="F:cupric reductase (NADH) activity"/>
    <property type="evidence" value="ECO:0007669"/>
    <property type="project" value="TreeGrafter"/>
</dbReference>
<evidence type="ECO:0000313" key="3">
    <source>
        <dbReference type="EMBL" id="ADB57449.1"/>
    </source>
</evidence>
<accession>D2RGM4</accession>
<dbReference type="InterPro" id="IPR036291">
    <property type="entry name" value="NAD(P)-bd_dom_sf"/>
</dbReference>
<organism evidence="3 4">
    <name type="scientific">Archaeoglobus profundus (strain DSM 5631 / JCM 9629 / NBRC 100127 / Av18)</name>
    <dbReference type="NCBI Taxonomy" id="572546"/>
    <lineage>
        <taxon>Archaea</taxon>
        <taxon>Methanobacteriati</taxon>
        <taxon>Methanobacteriota</taxon>
        <taxon>Archaeoglobi</taxon>
        <taxon>Archaeoglobales</taxon>
        <taxon>Archaeoglobaceae</taxon>
        <taxon>Archaeoglobus</taxon>
    </lineage>
</organism>
<keyword evidence="1" id="KW-0560">Oxidoreductase</keyword>
<dbReference type="STRING" id="572546.Arcpr_0380"/>
<proteinExistence type="predicted"/>
<dbReference type="PaxDb" id="572546-Arcpr_0380"/>
<dbReference type="NCBIfam" id="TIGR01915">
    <property type="entry name" value="npdG"/>
    <property type="match status" value="1"/>
</dbReference>